<feature type="transmembrane region" description="Helical" evidence="6">
    <location>
        <begin position="264"/>
        <end position="292"/>
    </location>
</feature>
<dbReference type="PANTHER" id="PTHR30489">
    <property type="entry name" value="LIPOPROTEIN-RELEASING SYSTEM TRANSMEMBRANE PROTEIN LOLE"/>
    <property type="match status" value="1"/>
</dbReference>
<dbReference type="GO" id="GO:0044874">
    <property type="term" value="P:lipoprotein localization to outer membrane"/>
    <property type="evidence" value="ECO:0007669"/>
    <property type="project" value="TreeGrafter"/>
</dbReference>
<dbReference type="InterPro" id="IPR025857">
    <property type="entry name" value="MacB_PCD"/>
</dbReference>
<dbReference type="PANTHER" id="PTHR30489:SF0">
    <property type="entry name" value="LIPOPROTEIN-RELEASING SYSTEM TRANSMEMBRANE PROTEIN LOLE"/>
    <property type="match status" value="1"/>
</dbReference>
<gene>
    <name evidence="9" type="primary">lolE_10</name>
    <name evidence="9" type="ORF">GALL_416150</name>
</gene>
<feature type="transmembrane region" description="Helical" evidence="6">
    <location>
        <begin position="223"/>
        <end position="243"/>
    </location>
</feature>
<evidence type="ECO:0000259" key="8">
    <source>
        <dbReference type="Pfam" id="PF12704"/>
    </source>
</evidence>
<dbReference type="InterPro" id="IPR051447">
    <property type="entry name" value="Lipoprotein-release_system"/>
</dbReference>
<name>A0A1J5Q0B0_9ZZZZ</name>
<proteinExistence type="predicted"/>
<keyword evidence="5 6" id="KW-0472">Membrane</keyword>
<dbReference type="Pfam" id="PF12704">
    <property type="entry name" value="MacB_PCD"/>
    <property type="match status" value="1"/>
</dbReference>
<dbReference type="GO" id="GO:0098797">
    <property type="term" value="C:plasma membrane protein complex"/>
    <property type="evidence" value="ECO:0007669"/>
    <property type="project" value="TreeGrafter"/>
</dbReference>
<keyword evidence="4 6" id="KW-1133">Transmembrane helix</keyword>
<dbReference type="EMBL" id="MLJW01001796">
    <property type="protein sequence ID" value="OIQ76704.1"/>
    <property type="molecule type" value="Genomic_DNA"/>
</dbReference>
<evidence type="ECO:0000259" key="7">
    <source>
        <dbReference type="Pfam" id="PF02687"/>
    </source>
</evidence>
<evidence type="ECO:0000256" key="4">
    <source>
        <dbReference type="ARBA" id="ARBA00022989"/>
    </source>
</evidence>
<evidence type="ECO:0000256" key="3">
    <source>
        <dbReference type="ARBA" id="ARBA00022692"/>
    </source>
</evidence>
<protein>
    <submittedName>
        <fullName evidence="9">Lipoprotein-releasing system transmembrane protein LolE</fullName>
    </submittedName>
</protein>
<evidence type="ECO:0000313" key="9">
    <source>
        <dbReference type="EMBL" id="OIQ76704.1"/>
    </source>
</evidence>
<feature type="transmembrane region" description="Helical" evidence="6">
    <location>
        <begin position="312"/>
        <end position="332"/>
    </location>
</feature>
<reference evidence="9" key="1">
    <citation type="submission" date="2016-10" db="EMBL/GenBank/DDBJ databases">
        <title>Sequence of Gallionella enrichment culture.</title>
        <authorList>
            <person name="Poehlein A."/>
            <person name="Muehling M."/>
            <person name="Daniel R."/>
        </authorList>
    </citation>
    <scope>NUCLEOTIDE SEQUENCE</scope>
</reference>
<feature type="domain" description="MacB-like periplasmic core" evidence="8">
    <location>
        <begin position="22"/>
        <end position="195"/>
    </location>
</feature>
<dbReference type="InterPro" id="IPR003838">
    <property type="entry name" value="ABC3_permease_C"/>
</dbReference>
<keyword evidence="2" id="KW-1003">Cell membrane</keyword>
<comment type="subcellular location">
    <subcellularLocation>
        <location evidence="1">Cell membrane</location>
        <topology evidence="1">Multi-pass membrane protein</topology>
    </subcellularLocation>
</comment>
<keyword evidence="3 6" id="KW-0812">Transmembrane</keyword>
<dbReference type="Pfam" id="PF02687">
    <property type="entry name" value="FtsX"/>
    <property type="match status" value="1"/>
</dbReference>
<feature type="domain" description="ABC3 transporter permease C-terminal" evidence="7">
    <location>
        <begin position="228"/>
        <end position="342"/>
    </location>
</feature>
<evidence type="ECO:0000256" key="2">
    <source>
        <dbReference type="ARBA" id="ARBA00022475"/>
    </source>
</evidence>
<keyword evidence="9" id="KW-0449">Lipoprotein</keyword>
<evidence type="ECO:0000256" key="1">
    <source>
        <dbReference type="ARBA" id="ARBA00004651"/>
    </source>
</evidence>
<accession>A0A1J5Q0B0</accession>
<comment type="caution">
    <text evidence="9">The sequence shown here is derived from an EMBL/GenBank/DDBJ whole genome shotgun (WGS) entry which is preliminary data.</text>
</comment>
<organism evidence="9">
    <name type="scientific">mine drainage metagenome</name>
    <dbReference type="NCBI Taxonomy" id="410659"/>
    <lineage>
        <taxon>unclassified sequences</taxon>
        <taxon>metagenomes</taxon>
        <taxon>ecological metagenomes</taxon>
    </lineage>
</organism>
<evidence type="ECO:0000256" key="5">
    <source>
        <dbReference type="ARBA" id="ARBA00023136"/>
    </source>
</evidence>
<sequence>MAHITIEAEATDPALVLPAGQGRILLVQQKDDQRSNVLPTAAAFVPIIEALPGVLVTSQEITGSGFLTRGKLVQQVSIMGLEPAKVSAIVHLASYIVKGRADLLAGQVIIGQTLADNMNLTVGQSVRLQASTGIDASLTVTGIFKIGSGGQDRRQAYVSLATARTLFAMPQAITQIEIKLTNLYDAPATAARIEAVTGLYATPWTEQAAQLLAALSAQAQTGLLLKSFALLTIVIGIASAMLLSTFRRRPEIGIMRAMGAKRSFVLVVFVTQGAIVGLMGGVSGALIGYLVLYQFSGPGSFKPGGLPIDVNQGAYGLAILLTTIGAILASILPARSAARVDPVTAIGQ</sequence>
<evidence type="ECO:0000256" key="6">
    <source>
        <dbReference type="SAM" id="Phobius"/>
    </source>
</evidence>
<dbReference type="AlphaFoldDB" id="A0A1J5Q0B0"/>